<dbReference type="GO" id="GO:0140359">
    <property type="term" value="F:ABC-type transporter activity"/>
    <property type="evidence" value="ECO:0007669"/>
    <property type="project" value="InterPro"/>
</dbReference>
<dbReference type="InterPro" id="IPR003593">
    <property type="entry name" value="AAA+_ATPase"/>
</dbReference>
<dbReference type="AlphaFoldDB" id="A0A544SJZ8"/>
<dbReference type="Pfam" id="PF17912">
    <property type="entry name" value="OB_MalK"/>
    <property type="match status" value="1"/>
</dbReference>
<protein>
    <submittedName>
        <fullName evidence="5">sn-glycerol-3-phosphate ABC transporter ATP-binding protein UgpC</fullName>
    </submittedName>
</protein>
<keyword evidence="1" id="KW-0813">Transport</keyword>
<evidence type="ECO:0000256" key="1">
    <source>
        <dbReference type="ARBA" id="ARBA00022448"/>
    </source>
</evidence>
<keyword evidence="6" id="KW-1185">Reference proteome</keyword>
<accession>A0A544SJZ8</accession>
<comment type="caution">
    <text evidence="5">The sequence shown here is derived from an EMBL/GenBank/DDBJ whole genome shotgun (WGS) entry which is preliminary data.</text>
</comment>
<dbReference type="InterPro" id="IPR012340">
    <property type="entry name" value="NA-bd_OB-fold"/>
</dbReference>
<evidence type="ECO:0000256" key="3">
    <source>
        <dbReference type="ARBA" id="ARBA00022840"/>
    </source>
</evidence>
<evidence type="ECO:0000259" key="4">
    <source>
        <dbReference type="PROSITE" id="PS50893"/>
    </source>
</evidence>
<sequence length="380" mass="42654">MAKLLIRNLSKDYSSDVKAVKDFNLTINDEEFIVFVGPSGCGKSTTLRMIAGLESISDGEILIDDKVVNSLHPKDRDIAMVFQNYALYPHMTVFGNMAFSLKLRKVPKKEIKERVLKAAKILDIEPLLDRKPKALSGGQRQRVALGRAIVRDAKVFLMDEPLSNLDAKLRTQMRAEITKLHKELKTTTIYVTHDQTEAMTMATRIVVLKDGVIQQVGTPREIYAKPNNIFVGSFIGAPAMNFLEGILTEAGLDIAGTIIPLSMDQINTLKEKGYMNQTIVIGIRPEHIKLANEHKESENNVHFQTKIELAELTGSETILHVKLNDKEMVVKVDAVEPFESGQSIDMIFDFEHIHYFDKQSTERIELHSVEIEKGEAIVAV</sequence>
<dbReference type="OrthoDB" id="9802264at2"/>
<dbReference type="InterPro" id="IPR040582">
    <property type="entry name" value="OB_MalK-like"/>
</dbReference>
<evidence type="ECO:0000313" key="5">
    <source>
        <dbReference type="EMBL" id="TQR05517.1"/>
    </source>
</evidence>
<dbReference type="GO" id="GO:0005524">
    <property type="term" value="F:ATP binding"/>
    <property type="evidence" value="ECO:0007669"/>
    <property type="project" value="UniProtKB-KW"/>
</dbReference>
<dbReference type="CDD" id="cd03301">
    <property type="entry name" value="ABC_MalK_N"/>
    <property type="match status" value="1"/>
</dbReference>
<dbReference type="RefSeq" id="WP_142609237.1">
    <property type="nucleotide sequence ID" value="NZ_VDGG01000070.1"/>
</dbReference>
<dbReference type="InterPro" id="IPR008995">
    <property type="entry name" value="Mo/tungstate-bd_C_term_dom"/>
</dbReference>
<dbReference type="SUPFAM" id="SSF50331">
    <property type="entry name" value="MOP-like"/>
    <property type="match status" value="1"/>
</dbReference>
<dbReference type="Pfam" id="PF00005">
    <property type="entry name" value="ABC_tran"/>
    <property type="match status" value="1"/>
</dbReference>
<dbReference type="NCBIfam" id="NF008653">
    <property type="entry name" value="PRK11650.1"/>
    <property type="match status" value="1"/>
</dbReference>
<evidence type="ECO:0000313" key="6">
    <source>
        <dbReference type="Proteomes" id="UP000318937"/>
    </source>
</evidence>
<dbReference type="GO" id="GO:0016887">
    <property type="term" value="F:ATP hydrolysis activity"/>
    <property type="evidence" value="ECO:0007669"/>
    <property type="project" value="InterPro"/>
</dbReference>
<dbReference type="EMBL" id="VDGG01000070">
    <property type="protein sequence ID" value="TQR05517.1"/>
    <property type="molecule type" value="Genomic_DNA"/>
</dbReference>
<organism evidence="5 6">
    <name type="scientific">Psychrobacillus soli</name>
    <dbReference type="NCBI Taxonomy" id="1543965"/>
    <lineage>
        <taxon>Bacteria</taxon>
        <taxon>Bacillati</taxon>
        <taxon>Bacillota</taxon>
        <taxon>Bacilli</taxon>
        <taxon>Bacillales</taxon>
        <taxon>Bacillaceae</taxon>
        <taxon>Psychrobacillus</taxon>
    </lineage>
</organism>
<evidence type="ECO:0000256" key="2">
    <source>
        <dbReference type="ARBA" id="ARBA00022741"/>
    </source>
</evidence>
<name>A0A544SJZ8_9BACI</name>
<dbReference type="GO" id="GO:0055052">
    <property type="term" value="C:ATP-binding cassette (ABC) transporter complex, substrate-binding subunit-containing"/>
    <property type="evidence" value="ECO:0007669"/>
    <property type="project" value="TreeGrafter"/>
</dbReference>
<dbReference type="InterPro" id="IPR017871">
    <property type="entry name" value="ABC_transporter-like_CS"/>
</dbReference>
<gene>
    <name evidence="5" type="primary">ugpC</name>
    <name evidence="5" type="ORF">FG383_19630</name>
</gene>
<dbReference type="Gene3D" id="2.40.50.100">
    <property type="match status" value="1"/>
</dbReference>
<dbReference type="SMART" id="SM00382">
    <property type="entry name" value="AAA"/>
    <property type="match status" value="1"/>
</dbReference>
<dbReference type="PANTHER" id="PTHR43875">
    <property type="entry name" value="MALTODEXTRIN IMPORT ATP-BINDING PROTEIN MSMX"/>
    <property type="match status" value="1"/>
</dbReference>
<dbReference type="InterPro" id="IPR047641">
    <property type="entry name" value="ABC_transpr_MalK/UgpC-like"/>
</dbReference>
<dbReference type="SUPFAM" id="SSF52540">
    <property type="entry name" value="P-loop containing nucleoside triphosphate hydrolases"/>
    <property type="match status" value="1"/>
</dbReference>
<dbReference type="FunFam" id="3.40.50.300:FF:000042">
    <property type="entry name" value="Maltose/maltodextrin ABC transporter, ATP-binding protein"/>
    <property type="match status" value="1"/>
</dbReference>
<dbReference type="InterPro" id="IPR027417">
    <property type="entry name" value="P-loop_NTPase"/>
</dbReference>
<reference evidence="5 6" key="1">
    <citation type="submission" date="2019-05" db="EMBL/GenBank/DDBJ databases">
        <title>Psychrobacillus vulpis sp. nov., a new species isolated from feces of a red fox that inhabits in The Tablas de Daimiel Natural Park, Albacete, Spain.</title>
        <authorList>
            <person name="Rodriguez M."/>
            <person name="Reina J.C."/>
            <person name="Bejar V."/>
            <person name="Llamas I."/>
        </authorList>
    </citation>
    <scope>NUCLEOTIDE SEQUENCE [LARGE SCALE GENOMIC DNA]</scope>
    <source>
        <strain evidence="5 6">NHI-2</strain>
    </source>
</reference>
<dbReference type="GO" id="GO:0008643">
    <property type="term" value="P:carbohydrate transport"/>
    <property type="evidence" value="ECO:0007669"/>
    <property type="project" value="InterPro"/>
</dbReference>
<dbReference type="InterPro" id="IPR015855">
    <property type="entry name" value="ABC_transpr_MalK-like"/>
</dbReference>
<dbReference type="Gene3D" id="3.40.50.300">
    <property type="entry name" value="P-loop containing nucleotide triphosphate hydrolases"/>
    <property type="match status" value="1"/>
</dbReference>
<dbReference type="PROSITE" id="PS50893">
    <property type="entry name" value="ABC_TRANSPORTER_2"/>
    <property type="match status" value="1"/>
</dbReference>
<dbReference type="InterPro" id="IPR003439">
    <property type="entry name" value="ABC_transporter-like_ATP-bd"/>
</dbReference>
<dbReference type="Proteomes" id="UP000318937">
    <property type="component" value="Unassembled WGS sequence"/>
</dbReference>
<dbReference type="Gene3D" id="2.40.50.140">
    <property type="entry name" value="Nucleic acid-binding proteins"/>
    <property type="match status" value="1"/>
</dbReference>
<keyword evidence="2" id="KW-0547">Nucleotide-binding</keyword>
<dbReference type="PROSITE" id="PS00211">
    <property type="entry name" value="ABC_TRANSPORTER_1"/>
    <property type="match status" value="1"/>
</dbReference>
<proteinExistence type="predicted"/>
<feature type="domain" description="ABC transporter" evidence="4">
    <location>
        <begin position="4"/>
        <end position="235"/>
    </location>
</feature>
<dbReference type="PANTHER" id="PTHR43875:SF1">
    <property type="entry name" value="OSMOPROTECTIVE COMPOUNDS UPTAKE ATP-BINDING PROTEIN GGTA"/>
    <property type="match status" value="1"/>
</dbReference>
<keyword evidence="3 5" id="KW-0067">ATP-binding</keyword>